<dbReference type="SUPFAM" id="SSF53448">
    <property type="entry name" value="Nucleotide-diphospho-sugar transferases"/>
    <property type="match status" value="1"/>
</dbReference>
<accession>X0Z4U1</accession>
<proteinExistence type="predicted"/>
<reference evidence="1" key="1">
    <citation type="journal article" date="2014" name="Front. Microbiol.">
        <title>High frequency of phylogenetically diverse reductive dehalogenase-homologous genes in deep subseafloor sedimentary metagenomes.</title>
        <authorList>
            <person name="Kawai M."/>
            <person name="Futagami T."/>
            <person name="Toyoda A."/>
            <person name="Takaki Y."/>
            <person name="Nishi S."/>
            <person name="Hori S."/>
            <person name="Arai W."/>
            <person name="Tsubouchi T."/>
            <person name="Morono Y."/>
            <person name="Uchiyama I."/>
            <person name="Ito T."/>
            <person name="Fujiyama A."/>
            <person name="Inagaki F."/>
            <person name="Takami H."/>
        </authorList>
    </citation>
    <scope>NUCLEOTIDE SEQUENCE</scope>
    <source>
        <strain evidence="1">Expedition CK06-06</strain>
    </source>
</reference>
<name>X0Z4U1_9ZZZZ</name>
<gene>
    <name evidence="1" type="ORF">S01H4_16552</name>
</gene>
<protein>
    <submittedName>
        <fullName evidence="1">Uncharacterized protein</fullName>
    </submittedName>
</protein>
<evidence type="ECO:0000313" key="1">
    <source>
        <dbReference type="EMBL" id="GAG55443.1"/>
    </source>
</evidence>
<dbReference type="InterPro" id="IPR029044">
    <property type="entry name" value="Nucleotide-diphossugar_trans"/>
</dbReference>
<organism evidence="1">
    <name type="scientific">marine sediment metagenome</name>
    <dbReference type="NCBI Taxonomy" id="412755"/>
    <lineage>
        <taxon>unclassified sequences</taxon>
        <taxon>metagenomes</taxon>
        <taxon>ecological metagenomes</taxon>
    </lineage>
</organism>
<dbReference type="EMBL" id="BART01007261">
    <property type="protein sequence ID" value="GAG55443.1"/>
    <property type="molecule type" value="Genomic_DNA"/>
</dbReference>
<sequence>MFPKNIFFYWDTSKDPLIPVEVKNNIEEYKKIYPDFNVNILDDSHIDL</sequence>
<comment type="caution">
    <text evidence="1">The sequence shown here is derived from an EMBL/GenBank/DDBJ whole genome shotgun (WGS) entry which is preliminary data.</text>
</comment>
<dbReference type="AlphaFoldDB" id="X0Z4U1"/>
<feature type="non-terminal residue" evidence="1">
    <location>
        <position position="48"/>
    </location>
</feature>